<gene>
    <name evidence="2" type="ORF">KME28_18665</name>
</gene>
<dbReference type="EMBL" id="JAHHHW010000109">
    <property type="protein sequence ID" value="MBW4433681.1"/>
    <property type="molecule type" value="Genomic_DNA"/>
</dbReference>
<dbReference type="Pfam" id="PF13700">
    <property type="entry name" value="DUF4158"/>
    <property type="match status" value="1"/>
</dbReference>
<evidence type="ECO:0000313" key="3">
    <source>
        <dbReference type="Proteomes" id="UP000813215"/>
    </source>
</evidence>
<proteinExistence type="predicted"/>
<organism evidence="2 3">
    <name type="scientific">Pelatocladus maniniholoensis HA4357-MV3</name>
    <dbReference type="NCBI Taxonomy" id="1117104"/>
    <lineage>
        <taxon>Bacteria</taxon>
        <taxon>Bacillati</taxon>
        <taxon>Cyanobacteriota</taxon>
        <taxon>Cyanophyceae</taxon>
        <taxon>Nostocales</taxon>
        <taxon>Nostocaceae</taxon>
        <taxon>Pelatocladus</taxon>
    </lineage>
</organism>
<feature type="non-terminal residue" evidence="2">
    <location>
        <position position="346"/>
    </location>
</feature>
<sequence>MKKNWLAEELVEYWTLLEGEFALLTQTSDENRLGFALMFKFFQIEARFPENQKEIPPDVVNYVAKLLDISPKKYDYYDWQGRTVKYHRTQIRKFFGFKEAGVSDAKELTFWLTEQALIYELKFEQLKLAAIARLRDLKIEPPTNLRLERIIRSALSNFESKFFSDISSQLSDESKKQIDDLLNTQALLDNFDDTQKQSGNQQVPETFTPNFESKVLITKWAELKTDPGRIGIESFQKEVAKLEVFQQLELPADLFKKIPTKVLRSFKSRIAVEHPIDIRRHPESTRYALFAAFCWLRSQEVIDNLVELLILLVHRISKNAETRVDKELIKDFKRVHGKNNLLYQIA</sequence>
<dbReference type="InterPro" id="IPR025296">
    <property type="entry name" value="DUF4158"/>
</dbReference>
<evidence type="ECO:0000313" key="2">
    <source>
        <dbReference type="EMBL" id="MBW4433681.1"/>
    </source>
</evidence>
<reference evidence="2" key="2">
    <citation type="journal article" date="2022" name="Microbiol. Resour. Announc.">
        <title>Metagenome Sequencing to Explore Phylogenomics of Terrestrial Cyanobacteria.</title>
        <authorList>
            <person name="Ward R.D."/>
            <person name="Stajich J.E."/>
            <person name="Johansen J.R."/>
            <person name="Huntemann M."/>
            <person name="Clum A."/>
            <person name="Foster B."/>
            <person name="Foster B."/>
            <person name="Roux S."/>
            <person name="Palaniappan K."/>
            <person name="Varghese N."/>
            <person name="Mukherjee S."/>
            <person name="Reddy T.B.K."/>
            <person name="Daum C."/>
            <person name="Copeland A."/>
            <person name="Chen I.A."/>
            <person name="Ivanova N.N."/>
            <person name="Kyrpides N.C."/>
            <person name="Shapiro N."/>
            <person name="Eloe-Fadrosh E.A."/>
            <person name="Pietrasiak N."/>
        </authorList>
    </citation>
    <scope>NUCLEOTIDE SEQUENCE</scope>
    <source>
        <strain evidence="2">HA4357-MV3</strain>
    </source>
</reference>
<dbReference type="AlphaFoldDB" id="A0A9E3HAF2"/>
<name>A0A9E3HAF2_9NOST</name>
<accession>A0A9E3HAF2</accession>
<protein>
    <submittedName>
        <fullName evidence="2">DUF4158 domain-containing protein</fullName>
    </submittedName>
</protein>
<feature type="domain" description="DUF4158" evidence="1">
    <location>
        <begin position="7"/>
        <end position="154"/>
    </location>
</feature>
<comment type="caution">
    <text evidence="2">The sequence shown here is derived from an EMBL/GenBank/DDBJ whole genome shotgun (WGS) entry which is preliminary data.</text>
</comment>
<reference evidence="2" key="1">
    <citation type="submission" date="2021-05" db="EMBL/GenBank/DDBJ databases">
        <authorList>
            <person name="Pietrasiak N."/>
            <person name="Ward R."/>
            <person name="Stajich J.E."/>
            <person name="Kurbessoian T."/>
        </authorList>
    </citation>
    <scope>NUCLEOTIDE SEQUENCE</scope>
    <source>
        <strain evidence="2">HA4357-MV3</strain>
    </source>
</reference>
<evidence type="ECO:0000259" key="1">
    <source>
        <dbReference type="Pfam" id="PF13700"/>
    </source>
</evidence>
<dbReference type="Proteomes" id="UP000813215">
    <property type="component" value="Unassembled WGS sequence"/>
</dbReference>